<proteinExistence type="predicted"/>
<gene>
    <name evidence="1" type="ORF">GCM10011312_01440</name>
</gene>
<evidence type="ECO:0008006" key="3">
    <source>
        <dbReference type="Google" id="ProtNLM"/>
    </source>
</evidence>
<reference evidence="1" key="1">
    <citation type="journal article" date="2014" name="Int. J. Syst. Evol. Microbiol.">
        <title>Complete genome sequence of Corynebacterium casei LMG S-19264T (=DSM 44701T), isolated from a smear-ripened cheese.</title>
        <authorList>
            <consortium name="US DOE Joint Genome Institute (JGI-PGF)"/>
            <person name="Walter F."/>
            <person name="Albersmeier A."/>
            <person name="Kalinowski J."/>
            <person name="Ruckert C."/>
        </authorList>
    </citation>
    <scope>NUCLEOTIDE SEQUENCE</scope>
    <source>
        <strain evidence="1">CGMCC 1.12924</strain>
    </source>
</reference>
<name>A0A8J2Y4R8_9FLAO</name>
<keyword evidence="2" id="KW-1185">Reference proteome</keyword>
<evidence type="ECO:0000313" key="2">
    <source>
        <dbReference type="Proteomes" id="UP000652231"/>
    </source>
</evidence>
<dbReference type="Proteomes" id="UP000652231">
    <property type="component" value="Unassembled WGS sequence"/>
</dbReference>
<dbReference type="InterPro" id="IPR016039">
    <property type="entry name" value="Thiolase-like"/>
</dbReference>
<dbReference type="AlphaFoldDB" id="A0A8J2Y4R8"/>
<organism evidence="1 2">
    <name type="scientific">Planktosalinus lacus</name>
    <dbReference type="NCBI Taxonomy" id="1526573"/>
    <lineage>
        <taxon>Bacteria</taxon>
        <taxon>Pseudomonadati</taxon>
        <taxon>Bacteroidota</taxon>
        <taxon>Flavobacteriia</taxon>
        <taxon>Flavobacteriales</taxon>
        <taxon>Flavobacteriaceae</taxon>
        <taxon>Planktosalinus</taxon>
    </lineage>
</organism>
<dbReference type="GO" id="GO:0016746">
    <property type="term" value="F:acyltransferase activity"/>
    <property type="evidence" value="ECO:0007669"/>
    <property type="project" value="InterPro"/>
</dbReference>
<dbReference type="SUPFAM" id="SSF53901">
    <property type="entry name" value="Thiolase-like"/>
    <property type="match status" value="1"/>
</dbReference>
<sequence>MKKPYFISDYVSIWKNTLSLNGETLFNCSQETSFKDFSKSLYKHIDMNYPKFYKMDNLSKLALLATEALFKNKNFNPEEENIALTLSNKSGSLDTDLKHQDSIADETNFFPSPAVFVYTLANICLGEISIKYKLQTENAFFVSESFQPDFITVYAEQLLQTGKAKKVLCGWVEYTDDNYEAFIYLVDEEGTLEHRSETLKKLYLE</sequence>
<protein>
    <recommendedName>
        <fullName evidence="3">3-oxoacyl-ACP synthase</fullName>
    </recommendedName>
</protein>
<evidence type="ECO:0000313" key="1">
    <source>
        <dbReference type="EMBL" id="GGD80865.1"/>
    </source>
</evidence>
<comment type="caution">
    <text evidence="1">The sequence shown here is derived from an EMBL/GenBank/DDBJ whole genome shotgun (WGS) entry which is preliminary data.</text>
</comment>
<dbReference type="RefSeq" id="WP_188438477.1">
    <property type="nucleotide sequence ID" value="NZ_BMGK01000001.1"/>
</dbReference>
<dbReference type="EMBL" id="BMGK01000001">
    <property type="protein sequence ID" value="GGD80865.1"/>
    <property type="molecule type" value="Genomic_DNA"/>
</dbReference>
<accession>A0A8J2Y4R8</accession>
<reference evidence="1" key="2">
    <citation type="submission" date="2020-09" db="EMBL/GenBank/DDBJ databases">
        <authorList>
            <person name="Sun Q."/>
            <person name="Zhou Y."/>
        </authorList>
    </citation>
    <scope>NUCLEOTIDE SEQUENCE</scope>
    <source>
        <strain evidence="1">CGMCC 1.12924</strain>
    </source>
</reference>